<name>A0A1Z1LWK2_9CAUD</name>
<keyword evidence="2" id="KW-1185">Reference proteome</keyword>
<reference evidence="1 2" key="1">
    <citation type="submission" date="2017-04" db="EMBL/GenBank/DDBJ databases">
        <title>Isolation and Genetic Analysis of a Novel Cyanophage S-H35 from the Bohai Sea.</title>
        <authorList>
            <person name="Xu X."/>
        </authorList>
    </citation>
    <scope>NUCLEOTIDE SEQUENCE [LARGE SCALE GENOMIC DNA]</scope>
</reference>
<proteinExistence type="predicted"/>
<dbReference type="GeneID" id="65107884"/>
<accession>A0A1Z1LWK2</accession>
<dbReference type="KEGG" id="vg:65107884"/>
<sequence length="95" mass="10608">MTVKNVRLSNGEQLIVDLIEETDEYLLVCDALIAAPQGNDQLGFAPFCPLGDPDEKEVKILKQHVLYMTKLLPNLEQQYCDTFGKVSAPSKKIIT</sequence>
<evidence type="ECO:0000313" key="2">
    <source>
        <dbReference type="Proteomes" id="UP000225351"/>
    </source>
</evidence>
<dbReference type="Gene3D" id="2.30.30.100">
    <property type="match status" value="1"/>
</dbReference>
<dbReference type="EMBL" id="KY945241">
    <property type="protein sequence ID" value="ARW57026.1"/>
    <property type="molecule type" value="Genomic_RNA"/>
</dbReference>
<evidence type="ECO:0000313" key="1">
    <source>
        <dbReference type="EMBL" id="ARW57026.1"/>
    </source>
</evidence>
<protein>
    <submittedName>
        <fullName evidence="1">Uncharacterized protein</fullName>
    </submittedName>
</protein>
<organism evidence="1 2">
    <name type="scientific">Synechococcus phage S-H35</name>
    <dbReference type="NCBI Taxonomy" id="1983572"/>
    <lineage>
        <taxon>Viruses</taxon>
        <taxon>Duplodnaviria</taxon>
        <taxon>Heunggongvirae</taxon>
        <taxon>Uroviricota</taxon>
        <taxon>Caudoviricetes</taxon>
        <taxon>Pantevenvirales</taxon>
        <taxon>Kyanoviridae</taxon>
        <taxon>Shandvirus</taxon>
        <taxon>Shandvirus sh35</taxon>
    </lineage>
</organism>
<dbReference type="Proteomes" id="UP000225351">
    <property type="component" value="Segment"/>
</dbReference>
<dbReference type="RefSeq" id="YP_010090412.1">
    <property type="nucleotide sequence ID" value="NC_055719.1"/>
</dbReference>